<dbReference type="SUPFAM" id="SSF51735">
    <property type="entry name" value="NAD(P)-binding Rossmann-fold domains"/>
    <property type="match status" value="1"/>
</dbReference>
<dbReference type="PANTHER" id="PTHR33303:SF2">
    <property type="entry name" value="COA-BINDING DOMAIN-CONTAINING PROTEIN"/>
    <property type="match status" value="1"/>
</dbReference>
<dbReference type="Proteomes" id="UP000830542">
    <property type="component" value="Chromosome"/>
</dbReference>
<evidence type="ECO:0000313" key="4">
    <source>
        <dbReference type="Proteomes" id="UP000830542"/>
    </source>
</evidence>
<evidence type="ECO:0000259" key="1">
    <source>
        <dbReference type="SMART" id="SM00881"/>
    </source>
</evidence>
<dbReference type="PANTHER" id="PTHR33303">
    <property type="entry name" value="CYTOPLASMIC PROTEIN-RELATED"/>
    <property type="match status" value="1"/>
</dbReference>
<reference evidence="2" key="3">
    <citation type="submission" date="2023-12" db="EMBL/GenBank/DDBJ databases">
        <authorList>
            <person name="Sun Q."/>
            <person name="Inoue M."/>
        </authorList>
    </citation>
    <scope>NUCLEOTIDE SEQUENCE</scope>
    <source>
        <strain evidence="2">JCM 12289</strain>
    </source>
</reference>
<dbReference type="EMBL" id="BAAADN010000026">
    <property type="protein sequence ID" value="GAA0462000.1"/>
    <property type="molecule type" value="Genomic_DNA"/>
</dbReference>
<dbReference type="GeneID" id="71762669"/>
<sequence length="135" mass="15138">MPVTDDDELRAILDHETVAVVGCSSTPGKDAHEIPRYLREHGYEVIPVNPHADEIFDREAADSLADVDEEIDIVDVFRPSDEVSGIVDAALDREDSPVIWTQLGIRDEEATERAEADGRQVVEDRCMKVEHQRLC</sequence>
<dbReference type="AlphaFoldDB" id="A0AAV3SH64"/>
<keyword evidence="4" id="KW-1185">Reference proteome</keyword>
<gene>
    <name evidence="2" type="ORF">GCM10008985_18240</name>
    <name evidence="3" type="ORF">MUK72_12435</name>
</gene>
<evidence type="ECO:0000313" key="2">
    <source>
        <dbReference type="EMBL" id="GAA0462000.1"/>
    </source>
</evidence>
<evidence type="ECO:0000313" key="5">
    <source>
        <dbReference type="Proteomes" id="UP001500962"/>
    </source>
</evidence>
<evidence type="ECO:0000313" key="3">
    <source>
        <dbReference type="EMBL" id="UOO94767.1"/>
    </source>
</evidence>
<protein>
    <submittedName>
        <fullName evidence="2">CoA-binding protein</fullName>
    </submittedName>
</protein>
<dbReference type="Gene3D" id="3.40.50.720">
    <property type="entry name" value="NAD(P)-binding Rossmann-like Domain"/>
    <property type="match status" value="1"/>
</dbReference>
<dbReference type="InterPro" id="IPR036291">
    <property type="entry name" value="NAD(P)-bd_dom_sf"/>
</dbReference>
<dbReference type="Proteomes" id="UP001500962">
    <property type="component" value="Unassembled WGS sequence"/>
</dbReference>
<dbReference type="RefSeq" id="WP_244701299.1">
    <property type="nucleotide sequence ID" value="NZ_BAAADN010000026.1"/>
</dbReference>
<dbReference type="InterPro" id="IPR003781">
    <property type="entry name" value="CoA-bd"/>
</dbReference>
<dbReference type="Pfam" id="PF13380">
    <property type="entry name" value="CoA_binding_2"/>
    <property type="match status" value="1"/>
</dbReference>
<organism evidence="2 5">
    <name type="scientific">Halococcus dombrowskii</name>
    <dbReference type="NCBI Taxonomy" id="179637"/>
    <lineage>
        <taxon>Archaea</taxon>
        <taxon>Methanobacteriati</taxon>
        <taxon>Methanobacteriota</taxon>
        <taxon>Stenosarchaea group</taxon>
        <taxon>Halobacteria</taxon>
        <taxon>Halobacteriales</taxon>
        <taxon>Halococcaceae</taxon>
        <taxon>Halococcus</taxon>
    </lineage>
</organism>
<accession>A0AAV3SH64</accession>
<name>A0AAV3SH64_HALDO</name>
<reference evidence="2" key="1">
    <citation type="journal article" date="2014" name="Int. J. Syst. Evol. Microbiol.">
        <title>Complete genome sequence of Corynebacterium casei LMG S-19264T (=DSM 44701T), isolated from a smear-ripened cheese.</title>
        <authorList>
            <consortium name="US DOE Joint Genome Institute (JGI-PGF)"/>
            <person name="Walter F."/>
            <person name="Albersmeier A."/>
            <person name="Kalinowski J."/>
            <person name="Ruckert C."/>
        </authorList>
    </citation>
    <scope>NUCLEOTIDE SEQUENCE</scope>
    <source>
        <strain evidence="2">JCM 12289</strain>
    </source>
</reference>
<dbReference type="KEGG" id="hdo:MUK72_12435"/>
<dbReference type="EMBL" id="CP095005">
    <property type="protein sequence ID" value="UOO94767.1"/>
    <property type="molecule type" value="Genomic_DNA"/>
</dbReference>
<reference evidence="3" key="2">
    <citation type="submission" date="2022-04" db="EMBL/GenBank/DDBJ databases">
        <title>Sequencing and genomic assembly of Halococcus dombrowskii.</title>
        <authorList>
            <person name="Lim S.W."/>
            <person name="MacLea K.S."/>
        </authorList>
    </citation>
    <scope>NUCLEOTIDE SEQUENCE</scope>
    <source>
        <strain evidence="3">H4</strain>
    </source>
</reference>
<dbReference type="SMART" id="SM00881">
    <property type="entry name" value="CoA_binding"/>
    <property type="match status" value="1"/>
</dbReference>
<feature type="domain" description="CoA-binding" evidence="1">
    <location>
        <begin position="12"/>
        <end position="105"/>
    </location>
</feature>
<proteinExistence type="predicted"/>